<proteinExistence type="predicted"/>
<dbReference type="STRING" id="417102.CA982_04550"/>
<dbReference type="AlphaFoldDB" id="A0A243QE23"/>
<dbReference type="SUPFAM" id="SSF56645">
    <property type="entry name" value="Acyl-CoA dehydrogenase NM domain-like"/>
    <property type="match status" value="1"/>
</dbReference>
<dbReference type="GO" id="GO:0016627">
    <property type="term" value="F:oxidoreductase activity, acting on the CH-CH group of donors"/>
    <property type="evidence" value="ECO:0007669"/>
    <property type="project" value="InterPro"/>
</dbReference>
<protein>
    <submittedName>
        <fullName evidence="1">Acyl-CoA dehydrogenase</fullName>
    </submittedName>
</protein>
<accession>A0A243QE23</accession>
<dbReference type="RefSeq" id="WP_086534172.1">
    <property type="nucleotide sequence ID" value="NZ_NGFO01000004.1"/>
</dbReference>
<comment type="caution">
    <text evidence="1">The sequence shown here is derived from an EMBL/GenBank/DDBJ whole genome shotgun (WGS) entry which is preliminary data.</text>
</comment>
<keyword evidence="2" id="KW-1185">Reference proteome</keyword>
<dbReference type="InterPro" id="IPR046373">
    <property type="entry name" value="Acyl-CoA_Oxase/DH_mid-dom_sf"/>
</dbReference>
<sequence length="344" mass="36022">MAPTLTDELGEVVASVADRARDLDAGHTDTRLDIAAAGAAGLLGRGVVDGSLASMIDVLERVSAVSLSAGFSLWAQRMTIEYVTRSPEPLRERHLASLLSGERIGVTAMAAGLKQVAGLGEVPITGRRGRAGVVATGPIRWASNVYDESLIVLPVRTGDRTLVAVVDADAPGVEIRSAPELVGLGSTASTSLELVDVTIGADSVISDDLTAFVRGIRPVFLLLQSAFCSGAIGAALDGAVESLTGVNEVFRPELDEQTAEFDSIRARLAMFAADPTTPSPADLIRLRLDAARTAVAASRLEATVRGGAGYATASATNRRFRETAFIPIQSPSEGQLRWELAQFE</sequence>
<dbReference type="InterPro" id="IPR009100">
    <property type="entry name" value="AcylCoA_DH/oxidase_NM_dom_sf"/>
</dbReference>
<evidence type="ECO:0000313" key="2">
    <source>
        <dbReference type="Proteomes" id="UP000194632"/>
    </source>
</evidence>
<dbReference type="EMBL" id="NGFO01000004">
    <property type="protein sequence ID" value="OUC79981.1"/>
    <property type="molecule type" value="Genomic_DNA"/>
</dbReference>
<dbReference type="OrthoDB" id="3258691at2"/>
<dbReference type="Gene3D" id="2.40.110.10">
    <property type="entry name" value="Butyryl-CoA Dehydrogenase, subunit A, domain 2"/>
    <property type="match status" value="1"/>
</dbReference>
<evidence type="ECO:0000313" key="1">
    <source>
        <dbReference type="EMBL" id="OUC79981.1"/>
    </source>
</evidence>
<dbReference type="Proteomes" id="UP000194632">
    <property type="component" value="Unassembled WGS sequence"/>
</dbReference>
<reference evidence="1 2" key="1">
    <citation type="submission" date="2017-05" db="EMBL/GenBank/DDBJ databases">
        <title>Biotechnological potential of actinobacteria isolated from South African environments.</title>
        <authorList>
            <person name="Le Roes-Hill M."/>
            <person name="Prins A."/>
            <person name="Durrell K.A."/>
        </authorList>
    </citation>
    <scope>NUCLEOTIDE SEQUENCE [LARGE SCALE GENOMIC DNA]</scope>
    <source>
        <strain evidence="1">BS2</strain>
    </source>
</reference>
<gene>
    <name evidence="1" type="ORF">CA982_04550</name>
</gene>
<organism evidence="1 2">
    <name type="scientific">Gordonia lacunae</name>
    <dbReference type="NCBI Taxonomy" id="417102"/>
    <lineage>
        <taxon>Bacteria</taxon>
        <taxon>Bacillati</taxon>
        <taxon>Actinomycetota</taxon>
        <taxon>Actinomycetes</taxon>
        <taxon>Mycobacteriales</taxon>
        <taxon>Gordoniaceae</taxon>
        <taxon>Gordonia</taxon>
    </lineage>
</organism>
<name>A0A243QE23_9ACTN</name>